<evidence type="ECO:0000313" key="2">
    <source>
        <dbReference type="Proteomes" id="UP000772434"/>
    </source>
</evidence>
<dbReference type="OrthoDB" id="3261131at2759"/>
<dbReference type="EMBL" id="JADNRY010000160">
    <property type="protein sequence ID" value="KAF9062855.1"/>
    <property type="molecule type" value="Genomic_DNA"/>
</dbReference>
<sequence>MLKDDTFKGDWRQTRLPSLLILHNGPNVQAIGAVYTENPYVEPLSSSIPLDFNKFNTTSMETLPSKHAVDVDQVTFPYVRTYESSSGTTVPFNYIERISQIRLIIVKFGYGRYGVDAHRAAAQSNLAPALLNHTNLDGGWWMVVMETLEDSWKPCNDFVNIEQPCKEAIEQSVRRFHELGFIHGDLRDANLFVSFDGGQWDCQIIDYDWAGREGEVRYPIGVYRNSSVWRPEQYMGGDLITLDHDRLTVEEFLK</sequence>
<protein>
    <recommendedName>
        <fullName evidence="3">Protein kinase domain-containing protein</fullName>
    </recommendedName>
</protein>
<proteinExistence type="predicted"/>
<dbReference type="AlphaFoldDB" id="A0A9P5PIV3"/>
<dbReference type="InterPro" id="IPR011009">
    <property type="entry name" value="Kinase-like_dom_sf"/>
</dbReference>
<gene>
    <name evidence="1" type="ORF">BDP27DRAFT_1336043</name>
</gene>
<comment type="caution">
    <text evidence="1">The sequence shown here is derived from an EMBL/GenBank/DDBJ whole genome shotgun (WGS) entry which is preliminary data.</text>
</comment>
<reference evidence="1" key="1">
    <citation type="submission" date="2020-11" db="EMBL/GenBank/DDBJ databases">
        <authorList>
            <consortium name="DOE Joint Genome Institute"/>
            <person name="Ahrendt S."/>
            <person name="Riley R."/>
            <person name="Andreopoulos W."/>
            <person name="Labutti K."/>
            <person name="Pangilinan J."/>
            <person name="Ruiz-Duenas F.J."/>
            <person name="Barrasa J.M."/>
            <person name="Sanchez-Garcia M."/>
            <person name="Camarero S."/>
            <person name="Miyauchi S."/>
            <person name="Serrano A."/>
            <person name="Linde D."/>
            <person name="Babiker R."/>
            <person name="Drula E."/>
            <person name="Ayuso-Fernandez I."/>
            <person name="Pacheco R."/>
            <person name="Padilla G."/>
            <person name="Ferreira P."/>
            <person name="Barriuso J."/>
            <person name="Kellner H."/>
            <person name="Castanera R."/>
            <person name="Alfaro M."/>
            <person name="Ramirez L."/>
            <person name="Pisabarro A.G."/>
            <person name="Kuo A."/>
            <person name="Tritt A."/>
            <person name="Lipzen A."/>
            <person name="He G."/>
            <person name="Yan M."/>
            <person name="Ng V."/>
            <person name="Cullen D."/>
            <person name="Martin F."/>
            <person name="Rosso M.-N."/>
            <person name="Henrissat B."/>
            <person name="Hibbett D."/>
            <person name="Martinez A.T."/>
            <person name="Grigoriev I.V."/>
        </authorList>
    </citation>
    <scope>NUCLEOTIDE SEQUENCE</scope>
    <source>
        <strain evidence="1">AH 40177</strain>
    </source>
</reference>
<organism evidence="1 2">
    <name type="scientific">Rhodocollybia butyracea</name>
    <dbReference type="NCBI Taxonomy" id="206335"/>
    <lineage>
        <taxon>Eukaryota</taxon>
        <taxon>Fungi</taxon>
        <taxon>Dikarya</taxon>
        <taxon>Basidiomycota</taxon>
        <taxon>Agaricomycotina</taxon>
        <taxon>Agaricomycetes</taxon>
        <taxon>Agaricomycetidae</taxon>
        <taxon>Agaricales</taxon>
        <taxon>Marasmiineae</taxon>
        <taxon>Omphalotaceae</taxon>
        <taxon>Rhodocollybia</taxon>
    </lineage>
</organism>
<evidence type="ECO:0008006" key="3">
    <source>
        <dbReference type="Google" id="ProtNLM"/>
    </source>
</evidence>
<keyword evidence="2" id="KW-1185">Reference proteome</keyword>
<dbReference type="Proteomes" id="UP000772434">
    <property type="component" value="Unassembled WGS sequence"/>
</dbReference>
<evidence type="ECO:0000313" key="1">
    <source>
        <dbReference type="EMBL" id="KAF9062855.1"/>
    </source>
</evidence>
<name>A0A9P5PIV3_9AGAR</name>
<accession>A0A9P5PIV3</accession>
<dbReference type="SUPFAM" id="SSF56112">
    <property type="entry name" value="Protein kinase-like (PK-like)"/>
    <property type="match status" value="1"/>
</dbReference>